<evidence type="ECO:0000313" key="2">
    <source>
        <dbReference type="EMBL" id="CXI12997.1"/>
    </source>
</evidence>
<dbReference type="Gene3D" id="3.30.460.10">
    <property type="entry name" value="Beta Polymerase, domain 2"/>
    <property type="match status" value="1"/>
</dbReference>
<protein>
    <submittedName>
        <fullName evidence="2">Erythrocyte membrane-associated antigen, putative</fullName>
    </submittedName>
</protein>
<organism evidence="2 5">
    <name type="scientific">Plasmodium berghei</name>
    <dbReference type="NCBI Taxonomy" id="5821"/>
    <lineage>
        <taxon>Eukaryota</taxon>
        <taxon>Sar</taxon>
        <taxon>Alveolata</taxon>
        <taxon>Apicomplexa</taxon>
        <taxon>Aconoidasida</taxon>
        <taxon>Haemosporida</taxon>
        <taxon>Plasmodiidae</taxon>
        <taxon>Plasmodium</taxon>
        <taxon>Plasmodium (Vinckeia)</taxon>
    </lineage>
</organism>
<accession>A0A0Y9V153</accession>
<evidence type="ECO:0000313" key="7">
    <source>
        <dbReference type="Proteomes" id="UP000516480"/>
    </source>
</evidence>
<feature type="compositionally biased region" description="Basic residues" evidence="1">
    <location>
        <begin position="772"/>
        <end position="786"/>
    </location>
</feature>
<dbReference type="SUPFAM" id="SSF81301">
    <property type="entry name" value="Nucleotidyltransferase"/>
    <property type="match status" value="1"/>
</dbReference>
<feature type="compositionally biased region" description="Polar residues" evidence="1">
    <location>
        <begin position="791"/>
        <end position="801"/>
    </location>
</feature>
<sequence>MSDFFNKQIISKICFIKDSNMNDQNNISINQITKVTNFMKKKNTSMSLCEYENMISCKLYHNNSEENYIQKNKVESSNNDNGDGEKKTKHLYTSKNTQNNYNIKNISIFSNYSKGYGSDSKIYTCKKSTGFGKKKKKKYIMQNNVQNNVQNNMQNENILDKTITTNSILSEYENCQNNFVKKSNNENVSYDSSDTHDFNQNSKNKLDNVMYKKKMKQVNKILYNLNYFTQFKSLNLKSSMKKKPHTKIYIKKNTAKGQDIHNNNKDSSNFVTLNEFSKFKITNDILENNNNKSIVEQVKDNKIPNDNFTDIKNNTEHTNISKNAYAHNEYDLNGHQNNKQNQYSNNNNNNTCEDSTFWEKWNDNYYKSETANSTNIPKKKIHNDKYFKSLLHIGLKDLLNKKRQKKKKANNNYENIQNIIDNENEPTQNTEEINLTIQKNISNVHNHNDIINNHKKHDTNNDNTLIYNSTENATCQNKIINCSEKNHNVNKIMAKCFLSNHNISPSNNFISPPHKNYKYHLINSIKNALDTNQKKQMDSTNMNENSFNSLHLPTSNNSYTQNVKNQFPQTEKLYNSNDQHNDINSNSTENENFLANNKEDLFFSEQKENIPHNLIHPINSSNIQQNDEANNNIVKRKKRRRRRKQKKRKEKKNKFEEILEQKKENNSHEMNKIASLAINLPGHGKVKKKNIQLTNFEKVNNEHFSKKNKQSQKNEYTIMCKDEFINLKTNKFGTYSNSNNESTIIELFQVQKNEASKCTDKNNRSNSNPNSQKKKKKNIQSNKKKNTQNNTAPITSINIQRNTDRKDGNFHEGYPQHINNYENNFIIPNPNFSPDYLYNNYLNNIFCVQNYNRKYLSDQNEVAMEKQKINLPYYNHNLGSNYYINNIIPMPISSIAQTHALRNYQNYDSSFNNIINTNNLYYLDRWGNQISLNSQNALLYNYSKKFYNNTNQILKNQILNSTDFTNYSLYDRQSSDKYYLTPFNSRENYKIQENFYCDFNPIINDSFRHINDINNVDSNSNLNKHFNNIYNYGHQNAATKSEKKKKKLSKKYKKKKFQELPFHFTNFINSEIKNKSGNKNQCSYICDPNNKNYDDISNTNQNQSKCSCISNYNTSPLSKQYNDMLITHKESNDSFLNFENMKNCDNNNPLTQWTSPFPYTNNVLYPNNFIYNNNIVNNRYNYNISPHLATLHQHMNFFQNKNINLHHSFCNKHIKHNEDSDLEKNKNNSKVETQNVDSYEIIKKDHSKINEKNKPLDNNTPKDIFNYIEKQFRVSNLSNKLRSYSNHILNKNIKKMHDICIDKIRSISLIYEKKSNKIKNIPRSISIIPVNNKKNSFINKINNNNNLSNNCIINKINPYISPFNVSMENHDKLFIFNLLRTTENNLVNILNFVKPTKDIILTKKLFFLSLLKLVKQLFHYNIHIYIVGSSAYGIDSKSSDLDIVIQTNNYSNKFILHTLYNSINKIKQGKYNTNKNNISSEYLYNNNNAEENIYIFFKDVEMQLIDSARVPILTIKKNNVACDLSVNTNNSIKHTEFFLNILKYYPNLKNVMKLLKLLLKNRTIPSMKQGGLPTILWMMLSIRYCKFPENKISSHTNKHPFYYSEHTISEQNYDINKSNHCENNSYQYFDQTIDPISFNDNFSDLLLYSQKYLKNKKLNQEEKKTCIFPPNECSNSITNQIPTIHSHISNKINTEGNVQTYTQINKQIIHTNSNTDTKDTPSIRDSSLSNLKKKKKKKNDKISYNTLSEKFLSLSYNYVHKFFSKNSNNSRNNNKHENAKVRNNIKFKNDGKNRNNKINSLKILHKNSKKIAKYQNIINSKKKKKKKLPLTNYLNGFQHNIEEIHEEYFLYASPLLYSLFIFYNALNSRTKLMKIINIIDEDRCYKKNIYETNKKLLSPACHGGVWDDLLTLYDPIYSFNYDIFFNKSANLCPDLMHSNPNGPSYRLRARSTVGAQTGNTNQRKNETDFELKDSHRLNISLSKNVIYQTKENKNNDQIRSLQRNLSKFSNQYLGRSSSQTLRKSGNDRPELYHNLNEQIKNKKNDIKQNIIFQSNLNNENIRNAQFEKNKLLNNWDNLHYYNSLDKNNESEISTINEDLENNSINKTNLNNYDTYFIENYNNQYDLKCENSSYIQKQYNEKLCTPLKECSDQIGNSNQNKPEQARNMPEMINNVHTNNCQNECNLDELIWSQNYNSKYNRSSQIWSNYKNNAFEKLYEHNIDLSSKVSSATWLIYLYELKRASFFINYYIHHMHMLMSFKKLLKDFEQNCDKNLQKKYDQNFGLFQNNKWVVLKREDIWKEDGETAKLVSPQKKYNFENHIILNNGNDNDNNYDYGHAKLKEIPKYSEQDRKNISNEIICSQDFDENISKQKHIKKLKRQKKSVELIKNMKQILKSIIQNLNYSIISLFEKTKGDIYTLPFHLNSEKNTKNNENEKYAELNIYPSTNPPENEPALDNDLSNYSTKNYKKIHDNNILNNNNYDTVINAFGLVLIEGKLIFVKFLNVCIDKQNFWNELFLCRRDIKTVMHVKPMDVIFVSNKKKKYLDASKARSTKITEFNSKHRIIEEMNQNNNKPIYFSQKNNKSDRKIENNLNPNVPSTNLFETDKPITNENIYHQVVSEKTPSEPIYDESNAKKNKKNRTTSSSVNHDKIYYENNVLGEDKSISSKYETYNYNNTQHPPDAYSKHTLKTYKQSKNDKNGKENEETDNEAGESAGTEQIIKDKIKNWDFKKQKRIHKSSNFIYNAKNNYIGILINQHKYRNDIFAKYTNTETGSDKGNIIIQKKCQTCKNDDSYKCTNMCQDSTKDNVLLVNPCNFVTRINVKTIYVSSKHIINKDLKNAIFEKTNFKENNINENLKKKQKKINSNNIQHNEQTNDDIYSIQIIPRCEIMRYKELIKIMKNSPYYYKVAKNISNTTKTPLQQPVPICNFCSTKGTFNINTNHFMFSNIYEDARTELATIISGIITKQKNKNKKIKIKNLSMNNNKTETLNS</sequence>
<dbReference type="VEuPathDB" id="PlasmoDB:PBANKA_0522600"/>
<dbReference type="Proteomes" id="UP000219860">
    <property type="component" value="Chromosome 5"/>
</dbReference>
<feature type="region of interest" description="Disordered" evidence="1">
    <location>
        <begin position="615"/>
        <end position="654"/>
    </location>
</feature>
<feature type="compositionally biased region" description="Basic and acidic residues" evidence="1">
    <location>
        <begin position="2695"/>
        <end position="2704"/>
    </location>
</feature>
<dbReference type="InterPro" id="IPR043519">
    <property type="entry name" value="NT_sf"/>
</dbReference>
<proteinExistence type="predicted"/>
<evidence type="ECO:0000313" key="3">
    <source>
        <dbReference type="EMBL" id="SCL93435.1"/>
    </source>
</evidence>
<feature type="compositionally biased region" description="Basic residues" evidence="1">
    <location>
        <begin position="634"/>
        <end position="652"/>
    </location>
</feature>
<dbReference type="Proteomes" id="UP000069549">
    <property type="component" value="Chromosome 5"/>
</dbReference>
<dbReference type="OrthoDB" id="2274644at2759"/>
<feature type="region of interest" description="Disordered" evidence="1">
    <location>
        <begin position="331"/>
        <end position="351"/>
    </location>
</feature>
<feature type="region of interest" description="Disordered" evidence="1">
    <location>
        <begin position="2620"/>
        <end position="2649"/>
    </location>
</feature>
<feature type="compositionally biased region" description="Polar residues" evidence="1">
    <location>
        <begin position="618"/>
        <end position="633"/>
    </location>
</feature>
<feature type="region of interest" description="Disordered" evidence="1">
    <location>
        <begin position="1712"/>
        <end position="1740"/>
    </location>
</feature>
<dbReference type="Proteomes" id="UP000516480">
    <property type="component" value="Chromosome 5"/>
</dbReference>
<dbReference type="EMBL" id="LT608141">
    <property type="protein sequence ID" value="SCL93435.1"/>
    <property type="molecule type" value="Genomic_DNA"/>
</dbReference>
<reference evidence="2 5" key="1">
    <citation type="submission" date="2016-02" db="EMBL/GenBank/DDBJ databases">
        <authorList>
            <consortium name="Pathogen Informatics"/>
        </authorList>
    </citation>
    <scope>NUCLEOTIDE SEQUENCE [LARGE SCALE GENOMIC DNA]</scope>
    <source>
        <strain evidence="2 5">K173</strain>
        <strain evidence="3 7">NK65 ny</strain>
        <strain evidence="4 6">SP11 Antwerpcl1</strain>
    </source>
</reference>
<feature type="compositionally biased region" description="Low complexity" evidence="1">
    <location>
        <begin position="336"/>
        <end position="350"/>
    </location>
</feature>
<name>A0A0Y9V153_PLABE</name>
<evidence type="ECO:0000313" key="6">
    <source>
        <dbReference type="Proteomes" id="UP000219860"/>
    </source>
</evidence>
<dbReference type="EMBL" id="LT608253">
    <property type="protein sequence ID" value="SCM15863.1"/>
    <property type="molecule type" value="Genomic_DNA"/>
</dbReference>
<dbReference type="OMA" id="QNCGPNY"/>
<feature type="region of interest" description="Disordered" evidence="1">
    <location>
        <begin position="755"/>
        <end position="815"/>
    </location>
</feature>
<feature type="region of interest" description="Disordered" evidence="1">
    <location>
        <begin position="2693"/>
        <end position="2718"/>
    </location>
</feature>
<evidence type="ECO:0000313" key="5">
    <source>
        <dbReference type="Proteomes" id="UP000069549"/>
    </source>
</evidence>
<gene>
    <name evidence="2" type="ORF">PBK173_000092600</name>
    <name evidence="3" type="ORF">PBNK65NY_000088400</name>
    <name evidence="4" type="ORF">PBSP11A_000088500</name>
</gene>
<evidence type="ECO:0000256" key="1">
    <source>
        <dbReference type="SAM" id="MobiDB-lite"/>
    </source>
</evidence>
<evidence type="ECO:0000313" key="4">
    <source>
        <dbReference type="EMBL" id="SCM15863.1"/>
    </source>
</evidence>
<dbReference type="EMBL" id="LT160025">
    <property type="protein sequence ID" value="CXI12997.1"/>
    <property type="molecule type" value="Genomic_DNA"/>
</dbReference>